<comment type="subunit">
    <text evidence="6">Homodimer.</text>
</comment>
<organism evidence="20 21">
    <name type="scientific">Crateriforma conspicua</name>
    <dbReference type="NCBI Taxonomy" id="2527996"/>
    <lineage>
        <taxon>Bacteria</taxon>
        <taxon>Pseudomonadati</taxon>
        <taxon>Planctomycetota</taxon>
        <taxon>Planctomycetia</taxon>
        <taxon>Planctomycetales</taxon>
        <taxon>Planctomycetaceae</taxon>
        <taxon>Crateriforma</taxon>
    </lineage>
</organism>
<accession>A0A5C5XT40</accession>
<evidence type="ECO:0000256" key="13">
    <source>
        <dbReference type="ARBA" id="ARBA00023002"/>
    </source>
</evidence>
<proteinExistence type="inferred from homology"/>
<keyword evidence="12" id="KW-0460">Magnesium</keyword>
<keyword evidence="21" id="KW-1185">Reference proteome</keyword>
<evidence type="ECO:0000256" key="9">
    <source>
        <dbReference type="ARBA" id="ARBA00022430"/>
    </source>
</evidence>
<dbReference type="UniPathway" id="UPA00048">
    <property type="reaction ID" value="UER00072"/>
</dbReference>
<comment type="caution">
    <text evidence="20">The sequence shown here is derived from an EMBL/GenBank/DDBJ whole genome shotgun (WGS) entry which is preliminary data.</text>
</comment>
<dbReference type="PANTHER" id="PTHR42979">
    <property type="entry name" value="3-ISOPROPYLMALATE DEHYDROGENASE"/>
    <property type="match status" value="1"/>
</dbReference>
<comment type="catalytic activity">
    <reaction evidence="1">
        <text>(2R,3S)-3-isopropylmalate + NAD(+) = 4-methyl-2-oxopentanoate + CO2 + NADH</text>
        <dbReference type="Rhea" id="RHEA:32271"/>
        <dbReference type="ChEBI" id="CHEBI:16526"/>
        <dbReference type="ChEBI" id="CHEBI:17865"/>
        <dbReference type="ChEBI" id="CHEBI:35121"/>
        <dbReference type="ChEBI" id="CHEBI:57540"/>
        <dbReference type="ChEBI" id="CHEBI:57945"/>
        <dbReference type="EC" id="1.1.1.85"/>
    </reaction>
</comment>
<evidence type="ECO:0000256" key="18">
    <source>
        <dbReference type="ARBA" id="ARBA00033138"/>
    </source>
</evidence>
<sequence>MTKTFHIVVLGGDGIGPEVCDQSVRLLQQMQPHLDGVEFHLDPHDVGVGEYQRSGEALPDSAFEACLASDAVLLGAMGLPNVRYPNGKEIAPQLDLRERLQLYGGVRPIQLFHESDTPLKDYGAGDIDFVLVRESTEGLFYGRDAVADLSADEATNQLRISRQASERVCRLSFELARRRGGKKKVSLIDKANVLSTMVYFRHIFDEVAKDFPDVTAEHVYVDAMALFMVRRPHDFDVMVTENMFGDILSDLAAGIVGGMGMAPSGDIGDNAAVFQPSHGSAPDIAGRSLANPIAMHLSTAMMLDWLDHPETKRGAEALKAAVADVLSDPNQRTADMGGKLSTVEITDRISRSLDRQLQGQGSTA</sequence>
<dbReference type="GO" id="GO:0009098">
    <property type="term" value="P:L-leucine biosynthetic process"/>
    <property type="evidence" value="ECO:0007669"/>
    <property type="project" value="UniProtKB-UniPathway"/>
</dbReference>
<evidence type="ECO:0000259" key="19">
    <source>
        <dbReference type="SMART" id="SM01329"/>
    </source>
</evidence>
<comment type="similarity">
    <text evidence="5">Belongs to the isocitrate and isopropylmalate dehydrogenases family. LeuB type 1 subfamily.</text>
</comment>
<evidence type="ECO:0000256" key="15">
    <source>
        <dbReference type="ARBA" id="ARBA00023211"/>
    </source>
</evidence>
<dbReference type="GO" id="GO:0000287">
    <property type="term" value="F:magnesium ion binding"/>
    <property type="evidence" value="ECO:0007669"/>
    <property type="project" value="InterPro"/>
</dbReference>
<dbReference type="FunFam" id="3.40.718.10:FF:000006">
    <property type="entry name" value="3-isopropylmalate dehydrogenase"/>
    <property type="match status" value="1"/>
</dbReference>
<evidence type="ECO:0000256" key="5">
    <source>
        <dbReference type="ARBA" id="ARBA00008319"/>
    </source>
</evidence>
<comment type="cofactor">
    <cofactor evidence="2">
        <name>Mn(2+)</name>
        <dbReference type="ChEBI" id="CHEBI:29035"/>
    </cofactor>
</comment>
<keyword evidence="15" id="KW-0464">Manganese</keyword>
<dbReference type="Pfam" id="PF00180">
    <property type="entry name" value="Iso_dh"/>
    <property type="match status" value="1"/>
</dbReference>
<dbReference type="Proteomes" id="UP000317238">
    <property type="component" value="Unassembled WGS sequence"/>
</dbReference>
<keyword evidence="11" id="KW-0479">Metal-binding</keyword>
<dbReference type="PROSITE" id="PS00470">
    <property type="entry name" value="IDH_IMDH"/>
    <property type="match status" value="1"/>
</dbReference>
<dbReference type="InterPro" id="IPR024084">
    <property type="entry name" value="IsoPropMal-DH-like_dom"/>
</dbReference>
<keyword evidence="14" id="KW-0520">NAD</keyword>
<dbReference type="GO" id="GO:0003862">
    <property type="term" value="F:3-isopropylmalate dehydrogenase activity"/>
    <property type="evidence" value="ECO:0007669"/>
    <property type="project" value="UniProtKB-EC"/>
</dbReference>
<evidence type="ECO:0000256" key="7">
    <source>
        <dbReference type="ARBA" id="ARBA00013101"/>
    </source>
</evidence>
<reference evidence="20 21" key="1">
    <citation type="submission" date="2019-02" db="EMBL/GenBank/DDBJ databases">
        <title>Deep-cultivation of Planctomycetes and their phenomic and genomic characterization uncovers novel biology.</title>
        <authorList>
            <person name="Wiegand S."/>
            <person name="Jogler M."/>
            <person name="Boedeker C."/>
            <person name="Pinto D."/>
            <person name="Vollmers J."/>
            <person name="Rivas-Marin E."/>
            <person name="Kohn T."/>
            <person name="Peeters S.H."/>
            <person name="Heuer A."/>
            <person name="Rast P."/>
            <person name="Oberbeckmann S."/>
            <person name="Bunk B."/>
            <person name="Jeske O."/>
            <person name="Meyerdierks A."/>
            <person name="Storesund J.E."/>
            <person name="Kallscheuer N."/>
            <person name="Luecker S."/>
            <person name="Lage O.M."/>
            <person name="Pohl T."/>
            <person name="Merkel B.J."/>
            <person name="Hornburger P."/>
            <person name="Mueller R.-W."/>
            <person name="Bruemmer F."/>
            <person name="Labrenz M."/>
            <person name="Spormann A.M."/>
            <person name="Op Den Camp H."/>
            <person name="Overmann J."/>
            <person name="Amann R."/>
            <person name="Jetten M.S.M."/>
            <person name="Mascher T."/>
            <person name="Medema M.H."/>
            <person name="Devos D.P."/>
            <person name="Kaster A.-K."/>
            <person name="Ovreas L."/>
            <person name="Rohde M."/>
            <person name="Galperin M.Y."/>
            <person name="Jogler C."/>
        </authorList>
    </citation>
    <scope>NUCLEOTIDE SEQUENCE [LARGE SCALE GENOMIC DNA]</scope>
    <source>
        <strain evidence="20 21">Pan14r</strain>
    </source>
</reference>
<name>A0A5C5XT40_9PLAN</name>
<evidence type="ECO:0000256" key="1">
    <source>
        <dbReference type="ARBA" id="ARBA00000624"/>
    </source>
</evidence>
<keyword evidence="9" id="KW-0432">Leucine biosynthesis</keyword>
<feature type="domain" description="Isopropylmalate dehydrogenase-like" evidence="19">
    <location>
        <begin position="6"/>
        <end position="349"/>
    </location>
</feature>
<dbReference type="AlphaFoldDB" id="A0A5C5XT40"/>
<evidence type="ECO:0000256" key="8">
    <source>
        <dbReference type="ARBA" id="ARBA00019276"/>
    </source>
</evidence>
<evidence type="ECO:0000256" key="12">
    <source>
        <dbReference type="ARBA" id="ARBA00022842"/>
    </source>
</evidence>
<evidence type="ECO:0000256" key="16">
    <source>
        <dbReference type="ARBA" id="ARBA00023304"/>
    </source>
</evidence>
<evidence type="ECO:0000313" key="20">
    <source>
        <dbReference type="EMBL" id="TWT65838.1"/>
    </source>
</evidence>
<keyword evidence="16" id="KW-0100">Branched-chain amino acid biosynthesis</keyword>
<dbReference type="RefSeq" id="WP_146441032.1">
    <property type="nucleotide sequence ID" value="NZ_SJPL01000002.1"/>
</dbReference>
<dbReference type="InterPro" id="IPR019818">
    <property type="entry name" value="IsoCit/isopropylmalate_DH_CS"/>
</dbReference>
<dbReference type="PANTHER" id="PTHR42979:SF1">
    <property type="entry name" value="3-ISOPROPYLMALATE DEHYDROGENASE"/>
    <property type="match status" value="1"/>
</dbReference>
<evidence type="ECO:0000256" key="3">
    <source>
        <dbReference type="ARBA" id="ARBA00001946"/>
    </source>
</evidence>
<evidence type="ECO:0000256" key="6">
    <source>
        <dbReference type="ARBA" id="ARBA00011738"/>
    </source>
</evidence>
<dbReference type="SMART" id="SM01329">
    <property type="entry name" value="Iso_dh"/>
    <property type="match status" value="1"/>
</dbReference>
<dbReference type="GO" id="GO:0005829">
    <property type="term" value="C:cytosol"/>
    <property type="evidence" value="ECO:0007669"/>
    <property type="project" value="TreeGrafter"/>
</dbReference>
<keyword evidence="10" id="KW-0028">Amino-acid biosynthesis</keyword>
<comment type="cofactor">
    <cofactor evidence="3">
        <name>Mg(2+)</name>
        <dbReference type="ChEBI" id="CHEBI:18420"/>
    </cofactor>
</comment>
<evidence type="ECO:0000256" key="10">
    <source>
        <dbReference type="ARBA" id="ARBA00022605"/>
    </source>
</evidence>
<dbReference type="SUPFAM" id="SSF53659">
    <property type="entry name" value="Isocitrate/Isopropylmalate dehydrogenase-like"/>
    <property type="match status" value="1"/>
</dbReference>
<comment type="pathway">
    <text evidence="4">Amino-acid biosynthesis; L-leucine biosynthesis; L-leucine from 3-methyl-2-oxobutanoate: step 3/4.</text>
</comment>
<dbReference type="GO" id="GO:0051287">
    <property type="term" value="F:NAD binding"/>
    <property type="evidence" value="ECO:0007669"/>
    <property type="project" value="InterPro"/>
</dbReference>
<dbReference type="Gene3D" id="3.40.718.10">
    <property type="entry name" value="Isopropylmalate Dehydrogenase"/>
    <property type="match status" value="1"/>
</dbReference>
<dbReference type="EC" id="1.1.1.85" evidence="7"/>
<dbReference type="EMBL" id="SJPL01000002">
    <property type="protein sequence ID" value="TWT65838.1"/>
    <property type="molecule type" value="Genomic_DNA"/>
</dbReference>
<evidence type="ECO:0000256" key="17">
    <source>
        <dbReference type="ARBA" id="ARBA00030010"/>
    </source>
</evidence>
<evidence type="ECO:0000256" key="2">
    <source>
        <dbReference type="ARBA" id="ARBA00001936"/>
    </source>
</evidence>
<gene>
    <name evidence="20" type="primary">leuB_2</name>
    <name evidence="20" type="ORF">Pan14r_53880</name>
</gene>
<evidence type="ECO:0000313" key="21">
    <source>
        <dbReference type="Proteomes" id="UP000317238"/>
    </source>
</evidence>
<protein>
    <recommendedName>
        <fullName evidence="8">3-isopropylmalate dehydrogenase</fullName>
        <ecNumber evidence="7">1.1.1.85</ecNumber>
    </recommendedName>
    <alternativeName>
        <fullName evidence="18">3-IPM-DH</fullName>
    </alternativeName>
    <alternativeName>
        <fullName evidence="17">Beta-IPM dehydrogenase</fullName>
    </alternativeName>
</protein>
<evidence type="ECO:0000256" key="14">
    <source>
        <dbReference type="ARBA" id="ARBA00023027"/>
    </source>
</evidence>
<dbReference type="InterPro" id="IPR004429">
    <property type="entry name" value="Isopropylmalate_DH"/>
</dbReference>
<keyword evidence="13 20" id="KW-0560">Oxidoreductase</keyword>
<evidence type="ECO:0000256" key="4">
    <source>
        <dbReference type="ARBA" id="ARBA00004762"/>
    </source>
</evidence>
<dbReference type="OrthoDB" id="9806254at2"/>
<evidence type="ECO:0000256" key="11">
    <source>
        <dbReference type="ARBA" id="ARBA00022723"/>
    </source>
</evidence>